<evidence type="ECO:0000256" key="1">
    <source>
        <dbReference type="SAM" id="MobiDB-lite"/>
    </source>
</evidence>
<protein>
    <submittedName>
        <fullName evidence="2">Uncharacterized protein</fullName>
    </submittedName>
</protein>
<sequence length="368" mass="42622">MTGLDGLNWTEFPRHNRRESSIGRNWPSRSGFVETEGRYCIFIEYSNQSASGWWQPVCRFAWLRTHARRNLVLHMAGCMSRTHAGGLHSSQMSDYMTRTHARRHNSTHMSISMLQLHARRHLVLGRSTSCFYMSGCMYSFHARLHLELLETLSLLDETSFFQNVELLNRRASKNGLLPKHPSDQSKTSSNYGRATYSTHSSLTITSRPEENMTGLDGLNWTEFPRHNRRESSIGRNWPSRYGCVETEGRSCIFIEYSNQSASGWWQPVCRFAWLRTHARRNLVLQMAGCMSRTHAGRHHSSQMSDCMTRTHARRHNSTHMSIIMLQLHARRHLVLGRSTSCFYMSGCMYSFHARLHLELLETFSLLDG</sequence>
<dbReference type="Proteomes" id="UP000712600">
    <property type="component" value="Unassembled WGS sequence"/>
</dbReference>
<name>A0A8S9RKU4_BRACR</name>
<evidence type="ECO:0000313" key="2">
    <source>
        <dbReference type="EMBL" id="KAF3573429.1"/>
    </source>
</evidence>
<comment type="caution">
    <text evidence="2">The sequence shown here is derived from an EMBL/GenBank/DDBJ whole genome shotgun (WGS) entry which is preliminary data.</text>
</comment>
<feature type="region of interest" description="Disordered" evidence="1">
    <location>
        <begin position="174"/>
        <end position="194"/>
    </location>
</feature>
<organism evidence="2 3">
    <name type="scientific">Brassica cretica</name>
    <name type="common">Mustard</name>
    <dbReference type="NCBI Taxonomy" id="69181"/>
    <lineage>
        <taxon>Eukaryota</taxon>
        <taxon>Viridiplantae</taxon>
        <taxon>Streptophyta</taxon>
        <taxon>Embryophyta</taxon>
        <taxon>Tracheophyta</taxon>
        <taxon>Spermatophyta</taxon>
        <taxon>Magnoliopsida</taxon>
        <taxon>eudicotyledons</taxon>
        <taxon>Gunneridae</taxon>
        <taxon>Pentapetalae</taxon>
        <taxon>rosids</taxon>
        <taxon>malvids</taxon>
        <taxon>Brassicales</taxon>
        <taxon>Brassicaceae</taxon>
        <taxon>Brassiceae</taxon>
        <taxon>Brassica</taxon>
    </lineage>
</organism>
<proteinExistence type="predicted"/>
<reference evidence="2" key="1">
    <citation type="submission" date="2019-12" db="EMBL/GenBank/DDBJ databases">
        <title>Genome sequencing and annotation of Brassica cretica.</title>
        <authorList>
            <person name="Studholme D.J."/>
            <person name="Sarris P."/>
        </authorList>
    </citation>
    <scope>NUCLEOTIDE SEQUENCE</scope>
    <source>
        <strain evidence="2">PFS-109/04</strain>
        <tissue evidence="2">Leaf</tissue>
    </source>
</reference>
<evidence type="ECO:0000313" key="3">
    <source>
        <dbReference type="Proteomes" id="UP000712600"/>
    </source>
</evidence>
<feature type="compositionally biased region" description="Polar residues" evidence="1">
    <location>
        <begin position="184"/>
        <end position="194"/>
    </location>
</feature>
<dbReference type="EMBL" id="QGKX02000095">
    <property type="protein sequence ID" value="KAF3573429.1"/>
    <property type="molecule type" value="Genomic_DNA"/>
</dbReference>
<dbReference type="AlphaFoldDB" id="A0A8S9RKU4"/>
<gene>
    <name evidence="2" type="ORF">F2Q69_00058885</name>
</gene>
<accession>A0A8S9RKU4</accession>